<dbReference type="EMBL" id="BOMW01000094">
    <property type="protein sequence ID" value="GIF09630.1"/>
    <property type="molecule type" value="Genomic_DNA"/>
</dbReference>
<evidence type="ECO:0000313" key="2">
    <source>
        <dbReference type="EMBL" id="GIF09630.1"/>
    </source>
</evidence>
<comment type="caution">
    <text evidence="2">The sequence shown here is derived from an EMBL/GenBank/DDBJ whole genome shotgun (WGS) entry which is preliminary data.</text>
</comment>
<name>A0A919NFL5_9ACTN</name>
<sequence length="105" mass="10909">MRAPQPVVAPSRVACRLPLFTRAIASGVRVVPAVVVVPSVMAGTVRARYDENRPRFTRPDDRPQAAGPATADTGAGRTAGPGALLAAALLIDRQLGAQDLRELGA</sequence>
<keyword evidence="3" id="KW-1185">Reference proteome</keyword>
<evidence type="ECO:0000256" key="1">
    <source>
        <dbReference type="SAM" id="MobiDB-lite"/>
    </source>
</evidence>
<gene>
    <name evidence="2" type="ORF">Asi03nite_71680</name>
</gene>
<dbReference type="Proteomes" id="UP000629619">
    <property type="component" value="Unassembled WGS sequence"/>
</dbReference>
<reference evidence="2" key="1">
    <citation type="submission" date="2021-01" db="EMBL/GenBank/DDBJ databases">
        <title>Whole genome shotgun sequence of Actinoplanes siamensis NBRC 109076.</title>
        <authorList>
            <person name="Komaki H."/>
            <person name="Tamura T."/>
        </authorList>
    </citation>
    <scope>NUCLEOTIDE SEQUENCE</scope>
    <source>
        <strain evidence="2">NBRC 109076</strain>
    </source>
</reference>
<evidence type="ECO:0000313" key="3">
    <source>
        <dbReference type="Proteomes" id="UP000629619"/>
    </source>
</evidence>
<proteinExistence type="predicted"/>
<feature type="compositionally biased region" description="Low complexity" evidence="1">
    <location>
        <begin position="65"/>
        <end position="78"/>
    </location>
</feature>
<feature type="compositionally biased region" description="Basic and acidic residues" evidence="1">
    <location>
        <begin position="50"/>
        <end position="63"/>
    </location>
</feature>
<accession>A0A919NFL5</accession>
<protein>
    <submittedName>
        <fullName evidence="2">Uncharacterized protein</fullName>
    </submittedName>
</protein>
<dbReference type="AlphaFoldDB" id="A0A919NFL5"/>
<feature type="region of interest" description="Disordered" evidence="1">
    <location>
        <begin position="50"/>
        <end position="78"/>
    </location>
</feature>
<organism evidence="2 3">
    <name type="scientific">Actinoplanes siamensis</name>
    <dbReference type="NCBI Taxonomy" id="1223317"/>
    <lineage>
        <taxon>Bacteria</taxon>
        <taxon>Bacillati</taxon>
        <taxon>Actinomycetota</taxon>
        <taxon>Actinomycetes</taxon>
        <taxon>Micromonosporales</taxon>
        <taxon>Micromonosporaceae</taxon>
        <taxon>Actinoplanes</taxon>
    </lineage>
</organism>